<evidence type="ECO:0000256" key="1">
    <source>
        <dbReference type="SAM" id="MobiDB-lite"/>
    </source>
</evidence>
<dbReference type="PANTHER" id="PTHR13800">
    <property type="entry name" value="TRANSIENT RECEPTOR POTENTIAL CATION CHANNEL, SUBFAMILY M, MEMBER 6"/>
    <property type="match status" value="1"/>
</dbReference>
<dbReference type="GO" id="GO:0099604">
    <property type="term" value="F:ligand-gated calcium channel activity"/>
    <property type="evidence" value="ECO:0007669"/>
    <property type="project" value="TreeGrafter"/>
</dbReference>
<dbReference type="InterPro" id="IPR050927">
    <property type="entry name" value="TRPM"/>
</dbReference>
<sequence length="532" mass="58211">TEADTEAFSAHDGVQAFLTEIWWGDMASGTPILRLLGAFLCPALVYTNLITFRSVRTERLGGLGPSGGPVGALPTSLRVPRTQSGRGPRAASLFTRWRKFWGAPVTVVLGNVVTYFAFLFLFTHVLLVDSRSPPQGLSGAEVTLYFWVFTLVLEEIWQVSGGPRPPSPVPAPDGAPIPDGHSLAMAGLSPASSRPACLAPALPRRCPLSEAGRTILAIGFTVFMLRLLHVSVLHEQLGPRIIIVERTMKDVSFLLFLLSTGLVAYGVTSQALLHPHDGRLEWIFRRVLYRPYLQIFGQIPLDEIDEACVNCSVHPPLLEDSPSCPNLDASWPVTFLLVTNVLLMKSLIAMLSYTFQVVQGNADIFWKFQRYHLILEYHERPALDPPFILLSHLNGVLKRPEHPELRRPQRLSDPQTHPKGLGHRMGEDGKVSQSGSPPRPALSGLRPACSYPRVDFVAKYLGGLREQEKRVERLESQVGRHTRAPFSPGAGAWPRGSAVRAGAGQGGPGASYLYPPFPEGETLQLSPGGSCI</sequence>
<keyword evidence="2" id="KW-0472">Membrane</keyword>
<feature type="transmembrane region" description="Helical" evidence="2">
    <location>
        <begin position="214"/>
        <end position="233"/>
    </location>
</feature>
<feature type="region of interest" description="Disordered" evidence="1">
    <location>
        <begin position="401"/>
        <end position="445"/>
    </location>
</feature>
<proteinExistence type="predicted"/>
<dbReference type="PANTHER" id="PTHR13800:SF5">
    <property type="entry name" value="TRANSIENT RECEPTOR POTENTIAL CATION CHANNEL SUBFAMILY M MEMBER 5"/>
    <property type="match status" value="1"/>
</dbReference>
<feature type="transmembrane region" description="Helical" evidence="2">
    <location>
        <begin position="100"/>
        <end position="127"/>
    </location>
</feature>
<feature type="transmembrane region" description="Helical" evidence="2">
    <location>
        <begin position="329"/>
        <end position="351"/>
    </location>
</feature>
<evidence type="ECO:0000313" key="4">
    <source>
        <dbReference type="Proteomes" id="UP000694554"/>
    </source>
</evidence>
<name>A0A8C9B5B4_PHOSS</name>
<evidence type="ECO:0000256" key="2">
    <source>
        <dbReference type="SAM" id="Phobius"/>
    </source>
</evidence>
<evidence type="ECO:0000313" key="3">
    <source>
        <dbReference type="Ensembl" id="ENSPSNP00000005751.1"/>
    </source>
</evidence>
<keyword evidence="4" id="KW-1185">Reference proteome</keyword>
<reference evidence="3" key="1">
    <citation type="submission" date="2019-08" db="EMBL/GenBank/DDBJ databases">
        <title>Phocoena sinus (Vaquita) genome, mPhoSin1, primary haplotype.</title>
        <authorList>
            <person name="Morin P."/>
            <person name="Mountcastle J."/>
            <person name="Fungtammasan C."/>
            <person name="Rhie A."/>
            <person name="Rojas-Bracho L."/>
            <person name="Smith C.R."/>
            <person name="Taylor B.L."/>
            <person name="Gulland F.M.D."/>
            <person name="Musser W."/>
            <person name="Houck M."/>
            <person name="Haase B."/>
            <person name="Paez S."/>
            <person name="Howe K."/>
            <person name="Torrance J."/>
            <person name="Formenti G."/>
            <person name="Phillippy A."/>
            <person name="Ryder O."/>
            <person name="Jarvis E.D."/>
            <person name="Fedrigo O."/>
        </authorList>
    </citation>
    <scope>NUCLEOTIDE SEQUENCE [LARGE SCALE GENOMIC DNA]</scope>
</reference>
<dbReference type="GO" id="GO:0005886">
    <property type="term" value="C:plasma membrane"/>
    <property type="evidence" value="ECO:0007669"/>
    <property type="project" value="TreeGrafter"/>
</dbReference>
<feature type="region of interest" description="Disordered" evidence="1">
    <location>
        <begin position="475"/>
        <end position="504"/>
    </location>
</feature>
<keyword evidence="2" id="KW-0812">Transmembrane</keyword>
<organism evidence="3 4">
    <name type="scientific">Phocoena sinus</name>
    <name type="common">Vaquita</name>
    <dbReference type="NCBI Taxonomy" id="42100"/>
    <lineage>
        <taxon>Eukaryota</taxon>
        <taxon>Metazoa</taxon>
        <taxon>Chordata</taxon>
        <taxon>Craniata</taxon>
        <taxon>Vertebrata</taxon>
        <taxon>Euteleostomi</taxon>
        <taxon>Mammalia</taxon>
        <taxon>Eutheria</taxon>
        <taxon>Laurasiatheria</taxon>
        <taxon>Artiodactyla</taxon>
        <taxon>Whippomorpha</taxon>
        <taxon>Cetacea</taxon>
        <taxon>Odontoceti</taxon>
        <taxon>Phocoenidae</taxon>
        <taxon>Phocoena</taxon>
    </lineage>
</organism>
<dbReference type="GO" id="GO:0005227">
    <property type="term" value="F:calcium-activated cation channel activity"/>
    <property type="evidence" value="ECO:0007669"/>
    <property type="project" value="TreeGrafter"/>
</dbReference>
<dbReference type="Proteomes" id="UP000694554">
    <property type="component" value="Chromosome 8"/>
</dbReference>
<dbReference type="GeneTree" id="ENSGT00940000160588"/>
<keyword evidence="2" id="KW-1133">Transmembrane helix</keyword>
<reference evidence="3" key="3">
    <citation type="submission" date="2025-09" db="UniProtKB">
        <authorList>
            <consortium name="Ensembl"/>
        </authorList>
    </citation>
    <scope>IDENTIFICATION</scope>
</reference>
<dbReference type="Ensembl" id="ENSPSNT00000006553.1">
    <property type="protein sequence ID" value="ENSPSNP00000005751.1"/>
    <property type="gene ID" value="ENSPSNG00000004266.1"/>
</dbReference>
<evidence type="ECO:0008006" key="5">
    <source>
        <dbReference type="Google" id="ProtNLM"/>
    </source>
</evidence>
<reference evidence="3" key="2">
    <citation type="submission" date="2025-08" db="UniProtKB">
        <authorList>
            <consortium name="Ensembl"/>
        </authorList>
    </citation>
    <scope>IDENTIFICATION</scope>
</reference>
<accession>A0A8C9B5B4</accession>
<feature type="transmembrane region" description="Helical" evidence="2">
    <location>
        <begin position="32"/>
        <end position="52"/>
    </location>
</feature>
<protein>
    <recommendedName>
        <fullName evidence="5">Ion transport domain-containing protein</fullName>
    </recommendedName>
</protein>
<feature type="transmembrane region" description="Helical" evidence="2">
    <location>
        <begin position="253"/>
        <end position="273"/>
    </location>
</feature>
<dbReference type="AlphaFoldDB" id="A0A8C9B5B4"/>